<dbReference type="Gene3D" id="1.10.10.10">
    <property type="entry name" value="Winged helix-like DNA-binding domain superfamily/Winged helix DNA-binding domain"/>
    <property type="match status" value="1"/>
</dbReference>
<sequence length="230" mass="26158">MTIAQEARLLKQPTRRDILTMLKQQGPIGIQPLADQLNLTCIAVRRHLYDLQKGGYVRIQLTRPSIGRPAYLYSLSEKASALFVNKYDRLALELIEEMQAVAGDTFVERLFERRKRKLMQQYAGLLEGQKLEQRVQALADIQDKEGYMARWGRSSDESFWLEEAHCPIVQVAAKHSPPCQCELALFADLLQAQVERTECMADGGRKCMFRITGKPSVPSGNETTKDEEDI</sequence>
<name>A0ABN8U569_9BACL</name>
<reference evidence="2" key="1">
    <citation type="submission" date="2022-06" db="EMBL/GenBank/DDBJ databases">
        <authorList>
            <person name="Dietemann V."/>
            <person name="Ory F."/>
            <person name="Dainat B."/>
            <person name="Oberhansli S."/>
        </authorList>
    </citation>
    <scope>NUCLEOTIDE SEQUENCE</scope>
    <source>
        <strain evidence="2">Ena-SAMPLE-TAB-26-04-2022-14:26:32:270-5432</strain>
    </source>
</reference>
<dbReference type="Proteomes" id="UP001154322">
    <property type="component" value="Unassembled WGS sequence"/>
</dbReference>
<dbReference type="PANTHER" id="PTHR30363:SF28">
    <property type="entry name" value="TRANSCRIPTIONAL REGULATORY PROTEIN-RELATED"/>
    <property type="match status" value="1"/>
</dbReference>
<dbReference type="RefSeq" id="WP_213427305.1">
    <property type="nucleotide sequence ID" value="NZ_AP031286.1"/>
</dbReference>
<proteinExistence type="predicted"/>
<dbReference type="InterPro" id="IPR036388">
    <property type="entry name" value="WH-like_DNA-bd_sf"/>
</dbReference>
<dbReference type="InterPro" id="IPR050313">
    <property type="entry name" value="Carb_Metab_HTH_regulators"/>
</dbReference>
<organism evidence="2 3">
    <name type="scientific">Paenibacillus melissococcoides</name>
    <dbReference type="NCBI Taxonomy" id="2912268"/>
    <lineage>
        <taxon>Bacteria</taxon>
        <taxon>Bacillati</taxon>
        <taxon>Bacillota</taxon>
        <taxon>Bacilli</taxon>
        <taxon>Bacillales</taxon>
        <taxon>Paenibacillaceae</taxon>
        <taxon>Paenibacillus</taxon>
    </lineage>
</organism>
<accession>A0ABN8U569</accession>
<protein>
    <submittedName>
        <fullName evidence="2">Transcriptional regulator</fullName>
    </submittedName>
</protein>
<comment type="caution">
    <text evidence="2">The sequence shown here is derived from an EMBL/GenBank/DDBJ whole genome shotgun (WGS) entry which is preliminary data.</text>
</comment>
<dbReference type="SUPFAM" id="SSF46785">
    <property type="entry name" value="Winged helix' DNA-binding domain"/>
    <property type="match status" value="1"/>
</dbReference>
<keyword evidence="3" id="KW-1185">Reference proteome</keyword>
<dbReference type="InterPro" id="IPR036390">
    <property type="entry name" value="WH_DNA-bd_sf"/>
</dbReference>
<dbReference type="PANTHER" id="PTHR30363">
    <property type="entry name" value="HTH-TYPE TRANSCRIPTIONAL REGULATOR SRLR-RELATED"/>
    <property type="match status" value="1"/>
</dbReference>
<evidence type="ECO:0000313" key="2">
    <source>
        <dbReference type="EMBL" id="CAH8244732.1"/>
    </source>
</evidence>
<dbReference type="CDD" id="cd00090">
    <property type="entry name" value="HTH_ARSR"/>
    <property type="match status" value="1"/>
</dbReference>
<keyword evidence="1" id="KW-0238">DNA-binding</keyword>
<dbReference type="EMBL" id="CALYLO010000002">
    <property type="protein sequence ID" value="CAH8244732.1"/>
    <property type="molecule type" value="Genomic_DNA"/>
</dbReference>
<evidence type="ECO:0000313" key="3">
    <source>
        <dbReference type="Proteomes" id="UP001154322"/>
    </source>
</evidence>
<evidence type="ECO:0000256" key="1">
    <source>
        <dbReference type="ARBA" id="ARBA00023125"/>
    </source>
</evidence>
<gene>
    <name evidence="2" type="ORF">WJ0W_001962</name>
</gene>
<dbReference type="InterPro" id="IPR011991">
    <property type="entry name" value="ArsR-like_HTH"/>
</dbReference>